<evidence type="ECO:0000256" key="10">
    <source>
        <dbReference type="SAM" id="MobiDB-lite"/>
    </source>
</evidence>
<dbReference type="Gene3D" id="3.30.40.10">
    <property type="entry name" value="Zinc/RING finger domain, C3HC4 (zinc finger)"/>
    <property type="match status" value="1"/>
</dbReference>
<keyword evidence="9" id="KW-0175">Coiled coil</keyword>
<proteinExistence type="predicted"/>
<dbReference type="GO" id="GO:0003847">
    <property type="term" value="F:1-alkyl-2-acetylglycerophosphocholine esterase activity"/>
    <property type="evidence" value="ECO:0007669"/>
    <property type="project" value="UniProtKB-EC"/>
</dbReference>
<evidence type="ECO:0000313" key="13">
    <source>
        <dbReference type="Proteomes" id="UP000515135"/>
    </source>
</evidence>
<dbReference type="AlphaFoldDB" id="A0A6P4ZTE7"/>
<dbReference type="InterPro" id="IPR036514">
    <property type="entry name" value="SGNH_hydro_sf"/>
</dbReference>
<dbReference type="SMART" id="SM00249">
    <property type="entry name" value="PHD"/>
    <property type="match status" value="1"/>
</dbReference>
<dbReference type="Proteomes" id="UP000515135">
    <property type="component" value="Unplaced"/>
</dbReference>
<evidence type="ECO:0000256" key="8">
    <source>
        <dbReference type="PROSITE-ProRule" id="PRU00146"/>
    </source>
</evidence>
<evidence type="ECO:0000313" key="14">
    <source>
        <dbReference type="RefSeq" id="XP_019634222.1"/>
    </source>
</evidence>
<feature type="compositionally biased region" description="Polar residues" evidence="10">
    <location>
        <begin position="390"/>
        <end position="408"/>
    </location>
</feature>
<evidence type="ECO:0000256" key="3">
    <source>
        <dbReference type="ARBA" id="ARBA00022771"/>
    </source>
</evidence>
<dbReference type="SUPFAM" id="SSF52266">
    <property type="entry name" value="SGNH hydrolase"/>
    <property type="match status" value="1"/>
</dbReference>
<name>A0A6P4ZTE7_BRABE</name>
<dbReference type="GO" id="GO:0008270">
    <property type="term" value="F:zinc ion binding"/>
    <property type="evidence" value="ECO:0007669"/>
    <property type="project" value="UniProtKB-KW"/>
</dbReference>
<dbReference type="InterPro" id="IPR001965">
    <property type="entry name" value="Znf_PHD"/>
</dbReference>
<dbReference type="Gene3D" id="1.10.287.110">
    <property type="entry name" value="DnaJ domain"/>
    <property type="match status" value="1"/>
</dbReference>
<feature type="domain" description="PHD-type" evidence="11">
    <location>
        <begin position="202"/>
        <end position="259"/>
    </location>
</feature>
<feature type="compositionally biased region" description="Polar residues" evidence="10">
    <location>
        <begin position="621"/>
        <end position="635"/>
    </location>
</feature>
<evidence type="ECO:0000256" key="5">
    <source>
        <dbReference type="ARBA" id="ARBA00023721"/>
    </source>
</evidence>
<dbReference type="InterPro" id="IPR001623">
    <property type="entry name" value="DnaJ_domain"/>
</dbReference>
<evidence type="ECO:0000259" key="11">
    <source>
        <dbReference type="PROSITE" id="PS50016"/>
    </source>
</evidence>
<feature type="compositionally biased region" description="Polar residues" evidence="10">
    <location>
        <begin position="370"/>
        <end position="383"/>
    </location>
</feature>
<keyword evidence="3 8" id="KW-0863">Zinc-finger</keyword>
<feature type="compositionally biased region" description="Basic and acidic residues" evidence="10">
    <location>
        <begin position="742"/>
        <end position="755"/>
    </location>
</feature>
<evidence type="ECO:0000256" key="6">
    <source>
        <dbReference type="ARBA" id="ARBA00035804"/>
    </source>
</evidence>
<comment type="catalytic activity">
    <reaction evidence="6">
        <text>1-O-hexadecyl-2-acetyl-sn-glycero-3-phosphate + H2O = 1-O-hexadecyl-sn-glycero-3-phosphate + acetate + H(+)</text>
        <dbReference type="Rhea" id="RHEA:41704"/>
        <dbReference type="ChEBI" id="CHEBI:15377"/>
        <dbReference type="ChEBI" id="CHEBI:15378"/>
        <dbReference type="ChEBI" id="CHEBI:30089"/>
        <dbReference type="ChEBI" id="CHEBI:77580"/>
        <dbReference type="ChEBI" id="CHEBI:78385"/>
    </reaction>
    <physiologicalReaction direction="left-to-right" evidence="6">
        <dbReference type="Rhea" id="RHEA:41705"/>
    </physiologicalReaction>
</comment>
<dbReference type="Gene3D" id="3.40.50.1110">
    <property type="entry name" value="SGNH hydrolase"/>
    <property type="match status" value="1"/>
</dbReference>
<sequence length="832" mass="95716">MANDAQTPGELYLLLGTTAGARKEDIIAAYKDKVSSYEKTLKTTKDKRLLSTARQTFSEVSKAFFVLSNDDRRAAYDKSNVISEPAKHDKKHPPSNEYFVQHNGGSVTIHIPAGSDKHWTEAIESHYNMSTEDKGKNGRQLNVPFHDPETNDEIGSVTLHVYHTSKILVQGSAYYLWVMFIYEHLKEQLLATSPTTEVMCEDIICNKCQQPGPEDEGVIQCNSCQQWYHYVCTGLRQSLLYTLITDEEREYVCNQCSHDDQQSEETTPKAVYSAPNLEDNNNNAQLSSLQISVDKLESILMSRITTDNDKFDTLAARISRMEIQLSKTKDPPVENLARLSDIEVLKRRINALEAENKNLRNRITLLEQQSVKKAGPTTSQTGDSARAPTTPETTNTRFVPNIPTNNSFEVLADNTPMTQVERKLDSRDNGQSQTRPTERRSDDPILAEIVIIGDSNTRGIVPSVLYPGKLTAKHSAMKVPQAIELITETNYSDPKCIVYHVGTNDIREERAANGVTENLRQLVTTTRSKYPNADIVMSAIPPRNDKQLMEVTRDVNTFLHILHQETAFISLADNDNLGEDGSIKRALYKQDGYHLNRDGLKVLAANWKTAIHPLVGMGTYNRGQRWSTDPSPTNRQNRKPGAENNQLQSSEQNRNRDWTNPGSSPREEPNPNSFARDRRPREEPNPNSFARDRLHRDEPYPNSFARDRLPRDEPNPNSFTRDELNVGSRPRDWTNPDQRSWCPRDRPSPYRVPEGEQRQDWRFHNLDWLPRDQRASNWNRHNADWRTYDTDCRRYNGDWHTYEADWRSHSRDWRMQRQLEEFPDWRYNFRGW</sequence>
<accession>A0A6P4ZTE7</accession>
<evidence type="ECO:0000259" key="12">
    <source>
        <dbReference type="PROSITE" id="PS50076"/>
    </source>
</evidence>
<dbReference type="EC" id="3.1.1.47" evidence="1"/>
<dbReference type="SUPFAM" id="SSF57903">
    <property type="entry name" value="FYVE/PHD zinc finger"/>
    <property type="match status" value="1"/>
</dbReference>
<dbReference type="PROSITE" id="PS50016">
    <property type="entry name" value="ZF_PHD_2"/>
    <property type="match status" value="1"/>
</dbReference>
<comment type="catalytic activity">
    <reaction evidence="5">
        <text>1-O-hexadecyl-2-acetyl-sn-glycero-3-phosphocholine + H2O = 1-O-hexadecyl-sn-glycero-3-phosphocholine + acetate + H(+)</text>
        <dbReference type="Rhea" id="RHEA:40479"/>
        <dbReference type="ChEBI" id="CHEBI:15377"/>
        <dbReference type="ChEBI" id="CHEBI:15378"/>
        <dbReference type="ChEBI" id="CHEBI:30089"/>
        <dbReference type="ChEBI" id="CHEBI:44811"/>
        <dbReference type="ChEBI" id="CHEBI:64496"/>
    </reaction>
    <physiologicalReaction direction="left-to-right" evidence="5">
        <dbReference type="Rhea" id="RHEA:40480"/>
    </physiologicalReaction>
</comment>
<dbReference type="InterPro" id="IPR036869">
    <property type="entry name" value="J_dom_sf"/>
</dbReference>
<dbReference type="KEGG" id="bbel:109477407"/>
<keyword evidence="13" id="KW-1185">Reference proteome</keyword>
<gene>
    <name evidence="14" type="primary">LOC109477407</name>
</gene>
<dbReference type="GeneID" id="109477407"/>
<dbReference type="InterPro" id="IPR013083">
    <property type="entry name" value="Znf_RING/FYVE/PHD"/>
</dbReference>
<evidence type="ECO:0000256" key="1">
    <source>
        <dbReference type="ARBA" id="ARBA00013201"/>
    </source>
</evidence>
<protein>
    <recommendedName>
        <fullName evidence="1">1-alkyl-2-acetylglycerophosphocholine esterase</fullName>
        <ecNumber evidence="1">3.1.1.47</ecNumber>
    </recommendedName>
</protein>
<keyword evidence="4" id="KW-0862">Zinc</keyword>
<feature type="region of interest" description="Disordered" evidence="10">
    <location>
        <begin position="618"/>
        <end position="755"/>
    </location>
</feature>
<keyword evidence="2" id="KW-0479">Metal-binding</keyword>
<dbReference type="Pfam" id="PF00628">
    <property type="entry name" value="PHD"/>
    <property type="match status" value="1"/>
</dbReference>
<dbReference type="InterPro" id="IPR019787">
    <property type="entry name" value="Znf_PHD-finger"/>
</dbReference>
<evidence type="ECO:0000256" key="2">
    <source>
        <dbReference type="ARBA" id="ARBA00022723"/>
    </source>
</evidence>
<evidence type="ECO:0000256" key="4">
    <source>
        <dbReference type="ARBA" id="ARBA00022833"/>
    </source>
</evidence>
<feature type="domain" description="J" evidence="12">
    <location>
        <begin position="10"/>
        <end position="80"/>
    </location>
</feature>
<comment type="catalytic activity">
    <reaction evidence="7">
        <text>a 1-O-alkyl-2-acetyl-sn-glycero-3-phosphocholine + H2O = a 1-O-alkyl-sn-glycero-3-phosphocholine + acetate + H(+)</text>
        <dbReference type="Rhea" id="RHEA:17777"/>
        <dbReference type="ChEBI" id="CHEBI:15377"/>
        <dbReference type="ChEBI" id="CHEBI:15378"/>
        <dbReference type="ChEBI" id="CHEBI:30089"/>
        <dbReference type="ChEBI" id="CHEBI:30909"/>
        <dbReference type="ChEBI" id="CHEBI:36707"/>
        <dbReference type="EC" id="3.1.1.47"/>
    </reaction>
    <physiologicalReaction direction="left-to-right" evidence="7">
        <dbReference type="Rhea" id="RHEA:17778"/>
    </physiologicalReaction>
</comment>
<dbReference type="InterPro" id="IPR013830">
    <property type="entry name" value="SGNH_hydro"/>
</dbReference>
<dbReference type="RefSeq" id="XP_019634222.1">
    <property type="nucleotide sequence ID" value="XM_019778663.1"/>
</dbReference>
<dbReference type="CDD" id="cd15489">
    <property type="entry name" value="PHD_SF"/>
    <property type="match status" value="1"/>
</dbReference>
<dbReference type="SUPFAM" id="SSF46565">
    <property type="entry name" value="Chaperone J-domain"/>
    <property type="match status" value="1"/>
</dbReference>
<reference evidence="14" key="1">
    <citation type="submission" date="2025-08" db="UniProtKB">
        <authorList>
            <consortium name="RefSeq"/>
        </authorList>
    </citation>
    <scope>IDENTIFICATION</scope>
    <source>
        <tissue evidence="14">Gonad</tissue>
    </source>
</reference>
<dbReference type="PROSITE" id="PS01359">
    <property type="entry name" value="ZF_PHD_1"/>
    <property type="match status" value="1"/>
</dbReference>
<dbReference type="InterPro" id="IPR011011">
    <property type="entry name" value="Znf_FYVE_PHD"/>
</dbReference>
<evidence type="ECO:0000256" key="7">
    <source>
        <dbReference type="ARBA" id="ARBA00048078"/>
    </source>
</evidence>
<organism evidence="13 14">
    <name type="scientific">Branchiostoma belcheri</name>
    <name type="common">Amphioxus</name>
    <dbReference type="NCBI Taxonomy" id="7741"/>
    <lineage>
        <taxon>Eukaryota</taxon>
        <taxon>Metazoa</taxon>
        <taxon>Chordata</taxon>
        <taxon>Cephalochordata</taxon>
        <taxon>Leptocardii</taxon>
        <taxon>Amphioxiformes</taxon>
        <taxon>Branchiostomatidae</taxon>
        <taxon>Branchiostoma</taxon>
    </lineage>
</organism>
<dbReference type="Pfam" id="PF13472">
    <property type="entry name" value="Lipase_GDSL_2"/>
    <property type="match status" value="1"/>
</dbReference>
<evidence type="ECO:0000256" key="9">
    <source>
        <dbReference type="SAM" id="Coils"/>
    </source>
</evidence>
<dbReference type="PROSITE" id="PS50076">
    <property type="entry name" value="DNAJ_2"/>
    <property type="match status" value="1"/>
</dbReference>
<feature type="compositionally biased region" description="Polar residues" evidence="10">
    <location>
        <begin position="643"/>
        <end position="663"/>
    </location>
</feature>
<feature type="coiled-coil region" evidence="9">
    <location>
        <begin position="342"/>
        <end position="369"/>
    </location>
</feature>
<dbReference type="OrthoDB" id="10002605at2759"/>
<feature type="region of interest" description="Disordered" evidence="10">
    <location>
        <begin position="370"/>
        <end position="442"/>
    </location>
</feature>
<feature type="compositionally biased region" description="Basic and acidic residues" evidence="10">
    <location>
        <begin position="665"/>
        <end position="734"/>
    </location>
</feature>
<dbReference type="InterPro" id="IPR019786">
    <property type="entry name" value="Zinc_finger_PHD-type_CS"/>
</dbReference>